<evidence type="ECO:0000256" key="6">
    <source>
        <dbReference type="SAM" id="Phobius"/>
    </source>
</evidence>
<keyword evidence="8" id="KW-1185">Reference proteome</keyword>
<dbReference type="InterPro" id="IPR003377">
    <property type="entry name" value="Cornichon"/>
</dbReference>
<keyword evidence="4 6" id="KW-1133">Transmembrane helix</keyword>
<feature type="transmembrane region" description="Helical" evidence="6">
    <location>
        <begin position="120"/>
        <end position="139"/>
    </location>
</feature>
<sequence>MDGETFAFIFAIIVSAALMFMSVFYLIVFADLESGYISAATCCDRVNKIVFPEVGLIAFLSLCLLYFKCYGSLVFTTPMFVWLLYRIAKKPAGHMSFYDPAEIHNRNALKNYSRESVVKVVYHVVGFFVYLYSIISSILSDGGADLSDLHQQQAPFIPKPPL</sequence>
<keyword evidence="5 6" id="KW-0472">Membrane</keyword>
<keyword evidence="3 6" id="KW-0812">Transmembrane</keyword>
<accession>A0A7M5X179</accession>
<evidence type="ECO:0000256" key="4">
    <source>
        <dbReference type="ARBA" id="ARBA00022989"/>
    </source>
</evidence>
<name>A0A7M5X179_9CNID</name>
<dbReference type="OrthoDB" id="8775810at2759"/>
<evidence type="ECO:0000256" key="5">
    <source>
        <dbReference type="ARBA" id="ARBA00023136"/>
    </source>
</evidence>
<dbReference type="GO" id="GO:0016020">
    <property type="term" value="C:membrane"/>
    <property type="evidence" value="ECO:0007669"/>
    <property type="project" value="UniProtKB-SubCell"/>
</dbReference>
<dbReference type="EnsemblMetazoa" id="CLYHEMT016214.1">
    <property type="protein sequence ID" value="CLYHEMP016214.1"/>
    <property type="gene ID" value="CLYHEMG016214"/>
</dbReference>
<feature type="transmembrane region" description="Helical" evidence="6">
    <location>
        <begin position="6"/>
        <end position="28"/>
    </location>
</feature>
<dbReference type="SMART" id="SM01398">
    <property type="entry name" value="Cornichon"/>
    <property type="match status" value="1"/>
</dbReference>
<evidence type="ECO:0000256" key="2">
    <source>
        <dbReference type="ARBA" id="ARBA00010095"/>
    </source>
</evidence>
<evidence type="ECO:0000256" key="1">
    <source>
        <dbReference type="ARBA" id="ARBA00004141"/>
    </source>
</evidence>
<dbReference type="Pfam" id="PF03311">
    <property type="entry name" value="Cornichon"/>
    <property type="match status" value="1"/>
</dbReference>
<dbReference type="AlphaFoldDB" id="A0A7M5X179"/>
<dbReference type="Proteomes" id="UP000594262">
    <property type="component" value="Unplaced"/>
</dbReference>
<feature type="transmembrane region" description="Helical" evidence="6">
    <location>
        <begin position="73"/>
        <end position="88"/>
    </location>
</feature>
<evidence type="ECO:0000256" key="3">
    <source>
        <dbReference type="ARBA" id="ARBA00022692"/>
    </source>
</evidence>
<reference evidence="7" key="1">
    <citation type="submission" date="2021-01" db="UniProtKB">
        <authorList>
            <consortium name="EnsemblMetazoa"/>
        </authorList>
    </citation>
    <scope>IDENTIFICATION</scope>
</reference>
<dbReference type="GO" id="GO:0016192">
    <property type="term" value="P:vesicle-mediated transport"/>
    <property type="evidence" value="ECO:0007669"/>
    <property type="project" value="InterPro"/>
</dbReference>
<comment type="similarity">
    <text evidence="2">Belongs to the cornichon family.</text>
</comment>
<evidence type="ECO:0000313" key="7">
    <source>
        <dbReference type="EnsemblMetazoa" id="CLYHEMP016214.1"/>
    </source>
</evidence>
<dbReference type="GeneID" id="136809003"/>
<evidence type="ECO:0000313" key="8">
    <source>
        <dbReference type="Proteomes" id="UP000594262"/>
    </source>
</evidence>
<dbReference type="PANTHER" id="PTHR12290">
    <property type="entry name" value="CORNICHON-RELATED"/>
    <property type="match status" value="1"/>
</dbReference>
<dbReference type="RefSeq" id="XP_066921677.1">
    <property type="nucleotide sequence ID" value="XM_067065576.1"/>
</dbReference>
<proteinExistence type="inferred from homology"/>
<comment type="subcellular location">
    <subcellularLocation>
        <location evidence="1">Membrane</location>
        <topology evidence="1">Multi-pass membrane protein</topology>
    </subcellularLocation>
</comment>
<organism evidence="7 8">
    <name type="scientific">Clytia hemisphaerica</name>
    <dbReference type="NCBI Taxonomy" id="252671"/>
    <lineage>
        <taxon>Eukaryota</taxon>
        <taxon>Metazoa</taxon>
        <taxon>Cnidaria</taxon>
        <taxon>Hydrozoa</taxon>
        <taxon>Hydroidolina</taxon>
        <taxon>Leptothecata</taxon>
        <taxon>Obeliida</taxon>
        <taxon>Clytiidae</taxon>
        <taxon>Clytia</taxon>
    </lineage>
</organism>
<protein>
    <submittedName>
        <fullName evidence="7">Uncharacterized protein</fullName>
    </submittedName>
</protein>